<organism evidence="8">
    <name type="scientific">marine sediment metagenome</name>
    <dbReference type="NCBI Taxonomy" id="412755"/>
    <lineage>
        <taxon>unclassified sequences</taxon>
        <taxon>metagenomes</taxon>
        <taxon>ecological metagenomes</taxon>
    </lineage>
</organism>
<dbReference type="Gene3D" id="1.10.274.100">
    <property type="entry name" value="RNA polymerase Rpb1, domain 3"/>
    <property type="match status" value="1"/>
</dbReference>
<evidence type="ECO:0000313" key="8">
    <source>
        <dbReference type="EMBL" id="GAH88449.1"/>
    </source>
</evidence>
<accession>X1KE74</accession>
<evidence type="ECO:0000259" key="7">
    <source>
        <dbReference type="SMART" id="SM00663"/>
    </source>
</evidence>
<protein>
    <recommendedName>
        <fullName evidence="1">DNA-directed RNA polymerase</fullName>
        <ecNumber evidence="1">2.7.7.6</ecNumber>
    </recommendedName>
</protein>
<dbReference type="SUPFAM" id="SSF64484">
    <property type="entry name" value="beta and beta-prime subunits of DNA dependent RNA-polymerase"/>
    <property type="match status" value="1"/>
</dbReference>
<dbReference type="PANTHER" id="PTHR19376">
    <property type="entry name" value="DNA-DIRECTED RNA POLYMERASE"/>
    <property type="match status" value="1"/>
</dbReference>
<reference evidence="8" key="1">
    <citation type="journal article" date="2014" name="Front. Microbiol.">
        <title>High frequency of phylogenetically diverse reductive dehalogenase-homologous genes in deep subseafloor sedimentary metagenomes.</title>
        <authorList>
            <person name="Kawai M."/>
            <person name="Futagami T."/>
            <person name="Toyoda A."/>
            <person name="Takaki Y."/>
            <person name="Nishi S."/>
            <person name="Hori S."/>
            <person name="Arai W."/>
            <person name="Tsubouchi T."/>
            <person name="Morono Y."/>
            <person name="Uchiyama I."/>
            <person name="Ito T."/>
            <person name="Fujiyama A."/>
            <person name="Inagaki F."/>
            <person name="Takami H."/>
        </authorList>
    </citation>
    <scope>NUCLEOTIDE SEQUENCE</scope>
    <source>
        <strain evidence="8">Expedition CK06-06</strain>
    </source>
</reference>
<keyword evidence="3" id="KW-0808">Transferase</keyword>
<dbReference type="InterPro" id="IPR042102">
    <property type="entry name" value="RNA_pol_Rpb1_3_sf"/>
</dbReference>
<dbReference type="InterPro" id="IPR000722">
    <property type="entry name" value="RNA_pol_asu"/>
</dbReference>
<gene>
    <name evidence="8" type="ORF">S03H2_60284</name>
</gene>
<dbReference type="GO" id="GO:0006351">
    <property type="term" value="P:DNA-templated transcription"/>
    <property type="evidence" value="ECO:0007669"/>
    <property type="project" value="InterPro"/>
</dbReference>
<sequence length="243" mass="27134">RNNRLRRLIGLGAPEAIIRNEKRMLQEAVDALIDNGRRGRVVTSGNNHALKSLAAMLAGKQGRFRQNLLGKRVDYSGRSVIVVGPELKLHQCGLPRHVALELFKPFVMHKLIENGYANSVKVARRQVERVRPEVWDLLSEVVKERPVLLNRAPTLHRLSIQAFEPVLIDGDAFQLHPLVCAAFNADFDGDQMAVHVPLSRAAVKEAREHMLSIYNTLQPSSGKLAAVPSLDMVLGCYYLTIIK</sequence>
<evidence type="ECO:0000256" key="1">
    <source>
        <dbReference type="ARBA" id="ARBA00012418"/>
    </source>
</evidence>
<dbReference type="GO" id="GO:0003677">
    <property type="term" value="F:DNA binding"/>
    <property type="evidence" value="ECO:0007669"/>
    <property type="project" value="InterPro"/>
</dbReference>
<dbReference type="Gene3D" id="2.40.40.20">
    <property type="match status" value="1"/>
</dbReference>
<name>X1KE74_9ZZZZ</name>
<dbReference type="Pfam" id="PF04997">
    <property type="entry name" value="RNA_pol_Rpb1_1"/>
    <property type="match status" value="1"/>
</dbReference>
<dbReference type="SMART" id="SM00663">
    <property type="entry name" value="RPOLA_N"/>
    <property type="match status" value="1"/>
</dbReference>
<dbReference type="InterPro" id="IPR045867">
    <property type="entry name" value="DNA-dir_RpoC_beta_prime"/>
</dbReference>
<comment type="caution">
    <text evidence="8">The sequence shown here is derived from an EMBL/GenBank/DDBJ whole genome shotgun (WGS) entry which is preliminary data.</text>
</comment>
<dbReference type="Gene3D" id="1.10.40.90">
    <property type="match status" value="1"/>
</dbReference>
<keyword evidence="2" id="KW-0240">DNA-directed RNA polymerase</keyword>
<dbReference type="InterPro" id="IPR007080">
    <property type="entry name" value="RNA_pol_Rpb1_1"/>
</dbReference>
<dbReference type="PANTHER" id="PTHR19376:SF54">
    <property type="entry name" value="DNA-DIRECTED RNA POLYMERASE SUBUNIT BETA"/>
    <property type="match status" value="1"/>
</dbReference>
<keyword evidence="4" id="KW-0548">Nucleotidyltransferase</keyword>
<evidence type="ECO:0000256" key="5">
    <source>
        <dbReference type="ARBA" id="ARBA00023163"/>
    </source>
</evidence>
<dbReference type="EC" id="2.7.7.6" evidence="1"/>
<feature type="domain" description="RNA polymerase N-terminal" evidence="7">
    <location>
        <begin position="1"/>
        <end position="240"/>
    </location>
</feature>
<comment type="catalytic activity">
    <reaction evidence="6">
        <text>RNA(n) + a ribonucleoside 5'-triphosphate = RNA(n+1) + diphosphate</text>
        <dbReference type="Rhea" id="RHEA:21248"/>
        <dbReference type="Rhea" id="RHEA-COMP:14527"/>
        <dbReference type="Rhea" id="RHEA-COMP:17342"/>
        <dbReference type="ChEBI" id="CHEBI:33019"/>
        <dbReference type="ChEBI" id="CHEBI:61557"/>
        <dbReference type="ChEBI" id="CHEBI:140395"/>
        <dbReference type="EC" id="2.7.7.6"/>
    </reaction>
</comment>
<proteinExistence type="predicted"/>
<feature type="non-terminal residue" evidence="8">
    <location>
        <position position="243"/>
    </location>
</feature>
<evidence type="ECO:0000256" key="4">
    <source>
        <dbReference type="ARBA" id="ARBA00022695"/>
    </source>
</evidence>
<evidence type="ECO:0000256" key="2">
    <source>
        <dbReference type="ARBA" id="ARBA00022478"/>
    </source>
</evidence>
<dbReference type="GO" id="GO:0000428">
    <property type="term" value="C:DNA-directed RNA polymerase complex"/>
    <property type="evidence" value="ECO:0007669"/>
    <property type="project" value="UniProtKB-KW"/>
</dbReference>
<dbReference type="GO" id="GO:0003899">
    <property type="term" value="F:DNA-directed RNA polymerase activity"/>
    <property type="evidence" value="ECO:0007669"/>
    <property type="project" value="UniProtKB-EC"/>
</dbReference>
<dbReference type="EMBL" id="BARU01038833">
    <property type="protein sequence ID" value="GAH88449.1"/>
    <property type="molecule type" value="Genomic_DNA"/>
</dbReference>
<keyword evidence="5" id="KW-0804">Transcription</keyword>
<dbReference type="AlphaFoldDB" id="X1KE74"/>
<feature type="non-terminal residue" evidence="8">
    <location>
        <position position="1"/>
    </location>
</feature>
<evidence type="ECO:0000256" key="6">
    <source>
        <dbReference type="ARBA" id="ARBA00048552"/>
    </source>
</evidence>
<dbReference type="Pfam" id="PF00623">
    <property type="entry name" value="RNA_pol_Rpb1_2"/>
    <property type="match status" value="2"/>
</dbReference>
<dbReference type="InterPro" id="IPR006592">
    <property type="entry name" value="RNA_pol_N"/>
</dbReference>
<evidence type="ECO:0000256" key="3">
    <source>
        <dbReference type="ARBA" id="ARBA00022679"/>
    </source>
</evidence>